<dbReference type="GO" id="GO:0042597">
    <property type="term" value="C:periplasmic space"/>
    <property type="evidence" value="ECO:0007669"/>
    <property type="project" value="UniProtKB-SubCell"/>
</dbReference>
<protein>
    <recommendedName>
        <fullName evidence="5">Peptidoglycan hydrolase FlgJ</fullName>
    </recommendedName>
    <alternativeName>
        <fullName evidence="10">Muramidase FlgJ</fullName>
    </alternativeName>
</protein>
<evidence type="ECO:0000256" key="6">
    <source>
        <dbReference type="ARBA" id="ARBA00022764"/>
    </source>
</evidence>
<dbReference type="GO" id="GO:0044780">
    <property type="term" value="P:bacterial-type flagellum assembly"/>
    <property type="evidence" value="ECO:0007669"/>
    <property type="project" value="InterPro"/>
</dbReference>
<dbReference type="InterPro" id="IPR051056">
    <property type="entry name" value="Glycosyl_Hydrolase_73"/>
</dbReference>
<keyword evidence="8" id="KW-0326">Glycosidase</keyword>
<sequence length="295" mass="31981">MIQANNVQGRLALDGRGLDALRLQAKQNPDQALKAVSQQFESVFLHTLLKSMRDATPQDGLMDSDQTRAYTSMLDQQMAQSLSTKGIGLGDVMFRQLMRNRAAVAGVEPPAQATGATAPIVTTKPVTESISGGVKTEAERRGQDFLARMKDYAVEVSNATGIPARFLLGQAALESGWGKHEIRAADGSQSFNLFGIKAGSNWGGRSVEVMTTEYVDGAPRKVLQKFRAYASYAEAFQDYASLMQGNRRYASVLKQTDSAGFAQGLQRAGYATDPQYAEKLTSILNGARMRQTLIA</sequence>
<keyword evidence="9" id="KW-0961">Cell wall biogenesis/degradation</keyword>
<evidence type="ECO:0000256" key="10">
    <source>
        <dbReference type="ARBA" id="ARBA00030835"/>
    </source>
</evidence>
<comment type="similarity">
    <text evidence="3">In the N-terminal section; belongs to the FlgJ family.</text>
</comment>
<keyword evidence="6" id="KW-0574">Periplasm</keyword>
<evidence type="ECO:0000256" key="4">
    <source>
        <dbReference type="ARBA" id="ARBA00007974"/>
    </source>
</evidence>
<dbReference type="Pfam" id="PF01832">
    <property type="entry name" value="Glucosaminidase"/>
    <property type="match status" value="1"/>
</dbReference>
<evidence type="ECO:0000256" key="9">
    <source>
        <dbReference type="ARBA" id="ARBA00023316"/>
    </source>
</evidence>
<dbReference type="Gene3D" id="2.10.70.40">
    <property type="entry name" value="peptidoglycan hydrolase"/>
    <property type="match status" value="1"/>
</dbReference>
<evidence type="ECO:0000259" key="11">
    <source>
        <dbReference type="SMART" id="SM00047"/>
    </source>
</evidence>
<evidence type="ECO:0000256" key="8">
    <source>
        <dbReference type="ARBA" id="ARBA00023295"/>
    </source>
</evidence>
<evidence type="ECO:0000256" key="3">
    <source>
        <dbReference type="ARBA" id="ARBA00006880"/>
    </source>
</evidence>
<dbReference type="PRINTS" id="PR01002">
    <property type="entry name" value="FLGFLGJ"/>
</dbReference>
<evidence type="ECO:0000256" key="1">
    <source>
        <dbReference type="ARBA" id="ARBA00002954"/>
    </source>
</evidence>
<name>A0A9D7LUJ7_9RHOO</name>
<evidence type="ECO:0000313" key="13">
    <source>
        <dbReference type="Proteomes" id="UP000808146"/>
    </source>
</evidence>
<dbReference type="Gene3D" id="1.10.530.10">
    <property type="match status" value="1"/>
</dbReference>
<reference evidence="13" key="1">
    <citation type="journal article" date="2021" name="Nat. Commun.">
        <title>Connecting structure to function with the recovery of over 1000 high-quality metagenome-assembled genomes from activated sludge using long-read sequencing.</title>
        <authorList>
            <person name="Singleton C.M."/>
            <person name="Petriglieri F."/>
            <person name="Kristensen J.M."/>
            <person name="Kirkegaard R.H."/>
            <person name="Michaelsen T.Y."/>
            <person name="Andersen M.H."/>
            <person name="Kondrotaite Z."/>
            <person name="Karst S.M."/>
            <person name="Dueholm M.S."/>
            <person name="Nielsen P.H."/>
            <person name="Albertsen M."/>
        </authorList>
    </citation>
    <scope>NUCLEOTIDE SEQUENCE [LARGE SCALE GENOMIC DNA]</scope>
</reference>
<dbReference type="NCBIfam" id="TIGR02541">
    <property type="entry name" value="flagell_FlgJ"/>
    <property type="match status" value="1"/>
</dbReference>
<dbReference type="Proteomes" id="UP000808146">
    <property type="component" value="Unassembled WGS sequence"/>
</dbReference>
<dbReference type="SMART" id="SM00047">
    <property type="entry name" value="LYZ2"/>
    <property type="match status" value="1"/>
</dbReference>
<comment type="similarity">
    <text evidence="4">In the C-terminal section; belongs to the glycosyl hydrolase 73 family.</text>
</comment>
<comment type="function">
    <text evidence="1">Flagellum-specific muramidase which hydrolyzes the peptidoglycan layer to assemble the rod structure in the periplasmic space.</text>
</comment>
<evidence type="ECO:0000313" key="12">
    <source>
        <dbReference type="EMBL" id="MBK8891418.1"/>
    </source>
</evidence>
<dbReference type="InterPro" id="IPR002901">
    <property type="entry name" value="MGlyc_endo_b_GlcNAc-like_dom"/>
</dbReference>
<comment type="subcellular location">
    <subcellularLocation>
        <location evidence="2">Periplasm</location>
    </subcellularLocation>
</comment>
<proteinExistence type="inferred from homology"/>
<dbReference type="Pfam" id="PF10135">
    <property type="entry name" value="Rod-binding"/>
    <property type="match status" value="1"/>
</dbReference>
<keyword evidence="12" id="KW-0969">Cilium</keyword>
<dbReference type="GO" id="GO:0004040">
    <property type="term" value="F:amidase activity"/>
    <property type="evidence" value="ECO:0007669"/>
    <property type="project" value="InterPro"/>
</dbReference>
<dbReference type="SUPFAM" id="SSF53955">
    <property type="entry name" value="Lysozyme-like"/>
    <property type="match status" value="1"/>
</dbReference>
<dbReference type="AlphaFoldDB" id="A0A9D7LUJ7"/>
<accession>A0A9D7LUJ7</accession>
<keyword evidence="12" id="KW-0282">Flagellum</keyword>
<dbReference type="InterPro" id="IPR023346">
    <property type="entry name" value="Lysozyme-like_dom_sf"/>
</dbReference>
<keyword evidence="12" id="KW-0966">Cell projection</keyword>
<dbReference type="PANTHER" id="PTHR33308">
    <property type="entry name" value="PEPTIDOGLYCAN HYDROLASE FLGJ"/>
    <property type="match status" value="1"/>
</dbReference>
<dbReference type="GO" id="GO:0071973">
    <property type="term" value="P:bacterial-type flagellum-dependent cell motility"/>
    <property type="evidence" value="ECO:0007669"/>
    <property type="project" value="TreeGrafter"/>
</dbReference>
<evidence type="ECO:0000256" key="2">
    <source>
        <dbReference type="ARBA" id="ARBA00004418"/>
    </source>
</evidence>
<evidence type="ECO:0000256" key="5">
    <source>
        <dbReference type="ARBA" id="ARBA00013433"/>
    </source>
</evidence>
<dbReference type="EMBL" id="JADKBR010000017">
    <property type="protein sequence ID" value="MBK8891418.1"/>
    <property type="molecule type" value="Genomic_DNA"/>
</dbReference>
<dbReference type="PANTHER" id="PTHR33308:SF9">
    <property type="entry name" value="PEPTIDOGLYCAN HYDROLASE FLGJ"/>
    <property type="match status" value="1"/>
</dbReference>
<comment type="caution">
    <text evidence="12">The sequence shown here is derived from an EMBL/GenBank/DDBJ whole genome shotgun (WGS) entry which is preliminary data.</text>
</comment>
<dbReference type="GO" id="GO:0071555">
    <property type="term" value="P:cell wall organization"/>
    <property type="evidence" value="ECO:0007669"/>
    <property type="project" value="UniProtKB-KW"/>
</dbReference>
<keyword evidence="7 12" id="KW-0378">Hydrolase</keyword>
<gene>
    <name evidence="12" type="primary">flgJ</name>
    <name evidence="12" type="ORF">IPN75_14155</name>
</gene>
<feature type="domain" description="Mannosyl-glycoprotein endo-beta-N-acetylglucosamidase-like" evidence="11">
    <location>
        <begin position="135"/>
        <end position="292"/>
    </location>
</feature>
<dbReference type="InterPro" id="IPR019301">
    <property type="entry name" value="Flagellar_prot_FlgJ_N"/>
</dbReference>
<evidence type="ECO:0000256" key="7">
    <source>
        <dbReference type="ARBA" id="ARBA00022801"/>
    </source>
</evidence>
<dbReference type="GO" id="GO:0016798">
    <property type="term" value="F:hydrolase activity, acting on glycosyl bonds"/>
    <property type="evidence" value="ECO:0007669"/>
    <property type="project" value="UniProtKB-KW"/>
</dbReference>
<dbReference type="InterPro" id="IPR013377">
    <property type="entry name" value="FlgJ"/>
</dbReference>
<organism evidence="12 13">
    <name type="scientific">Candidatus Dechloromonas phosphorivorans</name>
    <dbReference type="NCBI Taxonomy" id="2899244"/>
    <lineage>
        <taxon>Bacteria</taxon>
        <taxon>Pseudomonadati</taxon>
        <taxon>Pseudomonadota</taxon>
        <taxon>Betaproteobacteria</taxon>
        <taxon>Rhodocyclales</taxon>
        <taxon>Azonexaceae</taxon>
        <taxon>Dechloromonas</taxon>
    </lineage>
</organism>